<feature type="compositionally biased region" description="Low complexity" evidence="2">
    <location>
        <begin position="1"/>
        <end position="19"/>
    </location>
</feature>
<accession>A0A9Q0LD49</accession>
<dbReference type="Pfam" id="PF00076">
    <property type="entry name" value="RRM_1"/>
    <property type="match status" value="1"/>
</dbReference>
<feature type="compositionally biased region" description="Basic and acidic residues" evidence="2">
    <location>
        <begin position="20"/>
        <end position="33"/>
    </location>
</feature>
<dbReference type="InterPro" id="IPR050441">
    <property type="entry name" value="RBM"/>
</dbReference>
<dbReference type="AlphaFoldDB" id="A0A9Q0LD49"/>
<evidence type="ECO:0000259" key="3">
    <source>
        <dbReference type="PROSITE" id="PS50102"/>
    </source>
</evidence>
<evidence type="ECO:0000313" key="5">
    <source>
        <dbReference type="Proteomes" id="UP001149090"/>
    </source>
</evidence>
<dbReference type="SMART" id="SM00360">
    <property type="entry name" value="RRM"/>
    <property type="match status" value="1"/>
</dbReference>
<feature type="compositionally biased region" description="Basic and acidic residues" evidence="2">
    <location>
        <begin position="131"/>
        <end position="151"/>
    </location>
</feature>
<sequence length="393" mass="46744">MSQSQNSQEKQNENLNKSQTQEKTKQEETKKESNQNQNINQETIQTRTKEKETKHIDETEFSHEDSLSEYKSQGDESPVHYNEKKNENFPVEEKTYIPPHYETRKRGLSPNRSPPRIRTQTNEMSYARGKTYGESEAHLRTNQERDLKTETRSFSGEKQQMRSQMPSHVSGGYGDHGYEGRHSNRSHSRSRSRSRSPYSHRRHRTERYSRDRGYYSYSRTKTYSRPHYEKKKYYQQSHHREPAHESPPSNIVGVFGLPRDVETRDLSEMFSNYGDIERIHIVKDKKYGVSKGFAFVYFVRIEDAIQAKNNCSGKSIRGRVIRTDFSMTQGPRETTQTPYYMGMTKSNDRFSMMFPNPYFYSPYPPSMDRFRYPPRNYRVEPFYQSDPYYTHRK</sequence>
<organism evidence="4 5">
    <name type="scientific">Anaeramoeba ignava</name>
    <name type="common">Anaerobic marine amoeba</name>
    <dbReference type="NCBI Taxonomy" id="1746090"/>
    <lineage>
        <taxon>Eukaryota</taxon>
        <taxon>Metamonada</taxon>
        <taxon>Anaeramoebidae</taxon>
        <taxon>Anaeramoeba</taxon>
    </lineage>
</organism>
<reference evidence="4" key="1">
    <citation type="submission" date="2022-10" db="EMBL/GenBank/DDBJ databases">
        <title>Novel sulphate-reducing endosymbionts in the free-living metamonad Anaeramoeba.</title>
        <authorList>
            <person name="Jerlstrom-Hultqvist J."/>
            <person name="Cepicka I."/>
            <person name="Gallot-Lavallee L."/>
            <person name="Salas-Leiva D."/>
            <person name="Curtis B.A."/>
            <person name="Zahonova K."/>
            <person name="Pipaliya S."/>
            <person name="Dacks J."/>
            <person name="Roger A.J."/>
        </authorList>
    </citation>
    <scope>NUCLEOTIDE SEQUENCE</scope>
    <source>
        <strain evidence="4">BMAN</strain>
    </source>
</reference>
<dbReference type="OrthoDB" id="439808at2759"/>
<feature type="compositionally biased region" description="Basic and acidic residues" evidence="2">
    <location>
        <begin position="47"/>
        <end position="105"/>
    </location>
</feature>
<dbReference type="PANTHER" id="PTHR48034">
    <property type="entry name" value="TRANSFORMER-2 SEX-DETERMINING PROTEIN-RELATED"/>
    <property type="match status" value="1"/>
</dbReference>
<name>A0A9Q0LD49_ANAIG</name>
<dbReference type="InterPro" id="IPR000504">
    <property type="entry name" value="RRM_dom"/>
</dbReference>
<dbReference type="OMA" id="DHENEAC"/>
<keyword evidence="1" id="KW-0694">RNA-binding</keyword>
<proteinExistence type="predicted"/>
<dbReference type="SUPFAM" id="SSF54928">
    <property type="entry name" value="RNA-binding domain, RBD"/>
    <property type="match status" value="1"/>
</dbReference>
<feature type="compositionally biased region" description="Basic residues" evidence="2">
    <location>
        <begin position="183"/>
        <end position="205"/>
    </location>
</feature>
<feature type="compositionally biased region" description="Low complexity" evidence="2">
    <location>
        <begin position="34"/>
        <end position="46"/>
    </location>
</feature>
<dbReference type="GO" id="GO:0003723">
    <property type="term" value="F:RNA binding"/>
    <property type="evidence" value="ECO:0007669"/>
    <property type="project" value="UniProtKB-UniRule"/>
</dbReference>
<evidence type="ECO:0000256" key="2">
    <source>
        <dbReference type="SAM" id="MobiDB-lite"/>
    </source>
</evidence>
<evidence type="ECO:0000313" key="4">
    <source>
        <dbReference type="EMBL" id="KAJ5070682.1"/>
    </source>
</evidence>
<comment type="caution">
    <text evidence="4">The sequence shown here is derived from an EMBL/GenBank/DDBJ whole genome shotgun (WGS) entry which is preliminary data.</text>
</comment>
<feature type="compositionally biased region" description="Polar residues" evidence="2">
    <location>
        <begin position="152"/>
        <end position="167"/>
    </location>
</feature>
<feature type="domain" description="RRM" evidence="3">
    <location>
        <begin position="250"/>
        <end position="328"/>
    </location>
</feature>
<dbReference type="PROSITE" id="PS50102">
    <property type="entry name" value="RRM"/>
    <property type="match status" value="1"/>
</dbReference>
<dbReference type="InterPro" id="IPR035979">
    <property type="entry name" value="RBD_domain_sf"/>
</dbReference>
<feature type="region of interest" description="Disordered" evidence="2">
    <location>
        <begin position="1"/>
        <end position="252"/>
    </location>
</feature>
<protein>
    <submittedName>
        <fullName evidence="4">Transformer-2 protein</fullName>
    </submittedName>
</protein>
<dbReference type="Gene3D" id="3.30.70.330">
    <property type="match status" value="1"/>
</dbReference>
<dbReference type="Proteomes" id="UP001149090">
    <property type="component" value="Unassembled WGS sequence"/>
</dbReference>
<evidence type="ECO:0000256" key="1">
    <source>
        <dbReference type="PROSITE-ProRule" id="PRU00176"/>
    </source>
</evidence>
<keyword evidence="5" id="KW-1185">Reference proteome</keyword>
<gene>
    <name evidence="4" type="ORF">M0811_10752</name>
</gene>
<dbReference type="EMBL" id="JAPDFW010000093">
    <property type="protein sequence ID" value="KAJ5070682.1"/>
    <property type="molecule type" value="Genomic_DNA"/>
</dbReference>
<dbReference type="InterPro" id="IPR012677">
    <property type="entry name" value="Nucleotide-bd_a/b_plait_sf"/>
</dbReference>